<keyword evidence="2" id="KW-1185">Reference proteome</keyword>
<name>A0A0D0AH77_9AGAM</name>
<dbReference type="EMBL" id="KN837033">
    <property type="protein sequence ID" value="KIK31408.1"/>
    <property type="molecule type" value="Genomic_DNA"/>
</dbReference>
<proteinExistence type="predicted"/>
<sequence length="82" mass="8684">MQAGNVFAFVPDVSSAKTLYVGTIHFNILLGASKPESEQSLPDGFNTEVAGKGSQLWGSKTWASLIGQNGTLALRSFVVLVQ</sequence>
<dbReference type="InParanoid" id="A0A0D0AH77"/>
<protein>
    <submittedName>
        <fullName evidence="1">Uncharacterized protein</fullName>
    </submittedName>
</protein>
<evidence type="ECO:0000313" key="2">
    <source>
        <dbReference type="Proteomes" id="UP000054485"/>
    </source>
</evidence>
<reference evidence="1 2" key="1">
    <citation type="submission" date="2014-04" db="EMBL/GenBank/DDBJ databases">
        <authorList>
            <consortium name="DOE Joint Genome Institute"/>
            <person name="Kuo A."/>
            <person name="Ruytinx J."/>
            <person name="Rineau F."/>
            <person name="Colpaert J."/>
            <person name="Kohler A."/>
            <person name="Nagy L.G."/>
            <person name="Floudas D."/>
            <person name="Copeland A."/>
            <person name="Barry K.W."/>
            <person name="Cichocki N."/>
            <person name="Veneault-Fourrey C."/>
            <person name="LaButti K."/>
            <person name="Lindquist E.A."/>
            <person name="Lipzen A."/>
            <person name="Lundell T."/>
            <person name="Morin E."/>
            <person name="Murat C."/>
            <person name="Sun H."/>
            <person name="Tunlid A."/>
            <person name="Henrissat B."/>
            <person name="Grigoriev I.V."/>
            <person name="Hibbett D.S."/>
            <person name="Martin F."/>
            <person name="Nordberg H.P."/>
            <person name="Cantor M.N."/>
            <person name="Hua S.X."/>
        </authorList>
    </citation>
    <scope>NUCLEOTIDE SEQUENCE [LARGE SCALE GENOMIC DNA]</scope>
    <source>
        <strain evidence="1 2">UH-Slu-Lm8-n1</strain>
    </source>
</reference>
<gene>
    <name evidence="1" type="ORF">CY34DRAFT_19960</name>
</gene>
<reference evidence="2" key="2">
    <citation type="submission" date="2015-01" db="EMBL/GenBank/DDBJ databases">
        <title>Evolutionary Origins and Diversification of the Mycorrhizal Mutualists.</title>
        <authorList>
            <consortium name="DOE Joint Genome Institute"/>
            <consortium name="Mycorrhizal Genomics Consortium"/>
            <person name="Kohler A."/>
            <person name="Kuo A."/>
            <person name="Nagy L.G."/>
            <person name="Floudas D."/>
            <person name="Copeland A."/>
            <person name="Barry K.W."/>
            <person name="Cichocki N."/>
            <person name="Veneault-Fourrey C."/>
            <person name="LaButti K."/>
            <person name="Lindquist E.A."/>
            <person name="Lipzen A."/>
            <person name="Lundell T."/>
            <person name="Morin E."/>
            <person name="Murat C."/>
            <person name="Riley R."/>
            <person name="Ohm R."/>
            <person name="Sun H."/>
            <person name="Tunlid A."/>
            <person name="Henrissat B."/>
            <person name="Grigoriev I.V."/>
            <person name="Hibbett D.S."/>
            <person name="Martin F."/>
        </authorList>
    </citation>
    <scope>NUCLEOTIDE SEQUENCE [LARGE SCALE GENOMIC DNA]</scope>
    <source>
        <strain evidence="2">UH-Slu-Lm8-n1</strain>
    </source>
</reference>
<dbReference type="HOGENOM" id="CLU_2559823_0_0_1"/>
<organism evidence="1 2">
    <name type="scientific">Suillus luteus UH-Slu-Lm8-n1</name>
    <dbReference type="NCBI Taxonomy" id="930992"/>
    <lineage>
        <taxon>Eukaryota</taxon>
        <taxon>Fungi</taxon>
        <taxon>Dikarya</taxon>
        <taxon>Basidiomycota</taxon>
        <taxon>Agaricomycotina</taxon>
        <taxon>Agaricomycetes</taxon>
        <taxon>Agaricomycetidae</taxon>
        <taxon>Boletales</taxon>
        <taxon>Suillineae</taxon>
        <taxon>Suillaceae</taxon>
        <taxon>Suillus</taxon>
    </lineage>
</organism>
<dbReference type="Proteomes" id="UP000054485">
    <property type="component" value="Unassembled WGS sequence"/>
</dbReference>
<accession>A0A0D0AH77</accession>
<dbReference type="AlphaFoldDB" id="A0A0D0AH77"/>
<dbReference type="OrthoDB" id="2692886at2759"/>
<evidence type="ECO:0000313" key="1">
    <source>
        <dbReference type="EMBL" id="KIK31408.1"/>
    </source>
</evidence>